<sequence>MPQLYSYTIPIDDGAAPNPFFGMCTLAICKPKIRKTAQVGDWVVGIGSKNAPGGDFSQKLVYAMNIEEKMSLQDYDKSATARWPHRIPDITSMALQDRLGDCIYDFSSGDIPIQRSSVHDQGNYDTDLSGENVLISRDFYYFGNRPLSLPEHLLAICHPQQGHSKDSNDPYVQDFIKWIRSLSLPVGQAYGWPDYIIDWHGFKGCAGCAIRKDDDQKDNAH</sequence>
<dbReference type="AlphaFoldDB" id="A0AAE3HLC2"/>
<reference evidence="2" key="1">
    <citation type="submission" date="2022-08" db="EMBL/GenBank/DDBJ databases">
        <title>Genomic Encyclopedia of Type Strains, Phase III (KMG-III): the genomes of soil and plant-associated and newly described type strains.</title>
        <authorList>
            <person name="Whitman W."/>
        </authorList>
    </citation>
    <scope>NUCLEOTIDE SEQUENCE</scope>
    <source>
        <strain evidence="2">HMT 1</strain>
    </source>
</reference>
<organism evidence="2 3">
    <name type="scientific">Methylohalomonas lacus</name>
    <dbReference type="NCBI Taxonomy" id="398773"/>
    <lineage>
        <taxon>Bacteria</taxon>
        <taxon>Pseudomonadati</taxon>
        <taxon>Pseudomonadota</taxon>
        <taxon>Gammaproteobacteria</taxon>
        <taxon>Methylohalomonadales</taxon>
        <taxon>Methylohalomonadaceae</taxon>
        <taxon>Methylohalomonas</taxon>
    </lineage>
</organism>
<dbReference type="EMBL" id="JANUCT010000012">
    <property type="protein sequence ID" value="MCS3903860.1"/>
    <property type="molecule type" value="Genomic_DNA"/>
</dbReference>
<evidence type="ECO:0000313" key="2">
    <source>
        <dbReference type="EMBL" id="MCS3903860.1"/>
    </source>
</evidence>
<dbReference type="Pfam" id="PF18753">
    <property type="entry name" value="Nmad2"/>
    <property type="match status" value="1"/>
</dbReference>
<keyword evidence="3" id="KW-1185">Reference proteome</keyword>
<accession>A0AAE3HLC2</accession>
<dbReference type="InterPro" id="IPR041180">
    <property type="entry name" value="Nmad2"/>
</dbReference>
<name>A0AAE3HLC2_9GAMM</name>
<dbReference type="Proteomes" id="UP001204445">
    <property type="component" value="Unassembled WGS sequence"/>
</dbReference>
<comment type="caution">
    <text evidence="2">The sequence shown here is derived from an EMBL/GenBank/DDBJ whole genome shotgun (WGS) entry which is preliminary data.</text>
</comment>
<gene>
    <name evidence="2" type="ORF">J2T55_001892</name>
</gene>
<evidence type="ECO:0000259" key="1">
    <source>
        <dbReference type="Pfam" id="PF18753"/>
    </source>
</evidence>
<feature type="domain" description="Nucleotide modification associated" evidence="1">
    <location>
        <begin position="1"/>
        <end position="183"/>
    </location>
</feature>
<protein>
    <recommendedName>
        <fullName evidence="1">Nucleotide modification associated domain-containing protein</fullName>
    </recommendedName>
</protein>
<proteinExistence type="predicted"/>
<evidence type="ECO:0000313" key="3">
    <source>
        <dbReference type="Proteomes" id="UP001204445"/>
    </source>
</evidence>
<dbReference type="RefSeq" id="WP_259055835.1">
    <property type="nucleotide sequence ID" value="NZ_JANUCT010000012.1"/>
</dbReference>